<evidence type="ECO:0000313" key="2">
    <source>
        <dbReference type="Proteomes" id="UP001054889"/>
    </source>
</evidence>
<evidence type="ECO:0000313" key="1">
    <source>
        <dbReference type="EMBL" id="GJN28714.1"/>
    </source>
</evidence>
<dbReference type="Proteomes" id="UP001054889">
    <property type="component" value="Unassembled WGS sequence"/>
</dbReference>
<organism evidence="1 2">
    <name type="scientific">Eleusine coracana subsp. coracana</name>
    <dbReference type="NCBI Taxonomy" id="191504"/>
    <lineage>
        <taxon>Eukaryota</taxon>
        <taxon>Viridiplantae</taxon>
        <taxon>Streptophyta</taxon>
        <taxon>Embryophyta</taxon>
        <taxon>Tracheophyta</taxon>
        <taxon>Spermatophyta</taxon>
        <taxon>Magnoliopsida</taxon>
        <taxon>Liliopsida</taxon>
        <taxon>Poales</taxon>
        <taxon>Poaceae</taxon>
        <taxon>PACMAD clade</taxon>
        <taxon>Chloridoideae</taxon>
        <taxon>Cynodonteae</taxon>
        <taxon>Eleusininae</taxon>
        <taxon>Eleusine</taxon>
    </lineage>
</organism>
<sequence length="105" mass="12262">MHGYSIESLAPLVFTVVAPRIRKTRTISEAFENETWLDDIRRGGGLSWLGILEFLRLWDCIMGFELNDQEDRHIWTLDASGCYLSKSAYRAYFNGAITFEPWRRL</sequence>
<protein>
    <submittedName>
        <fullName evidence="1">Uncharacterized protein</fullName>
    </submittedName>
</protein>
<dbReference type="EMBL" id="BQKI01000081">
    <property type="protein sequence ID" value="GJN28714.1"/>
    <property type="molecule type" value="Genomic_DNA"/>
</dbReference>
<proteinExistence type="predicted"/>
<reference evidence="1" key="1">
    <citation type="journal article" date="2018" name="DNA Res.">
        <title>Multiple hybrid de novo genome assembly of finger millet, an orphan allotetraploid crop.</title>
        <authorList>
            <person name="Hatakeyama M."/>
            <person name="Aluri S."/>
            <person name="Balachadran M.T."/>
            <person name="Sivarajan S.R."/>
            <person name="Patrignani A."/>
            <person name="Gruter S."/>
            <person name="Poveda L."/>
            <person name="Shimizu-Inatsugi R."/>
            <person name="Baeten J."/>
            <person name="Francoijs K.J."/>
            <person name="Nataraja K.N."/>
            <person name="Reddy Y.A.N."/>
            <person name="Phadnis S."/>
            <person name="Ravikumar R.L."/>
            <person name="Schlapbach R."/>
            <person name="Sreeman S.M."/>
            <person name="Shimizu K.K."/>
        </authorList>
    </citation>
    <scope>NUCLEOTIDE SEQUENCE</scope>
</reference>
<name>A0AAV5F1F7_ELECO</name>
<comment type="caution">
    <text evidence="1">The sequence shown here is derived from an EMBL/GenBank/DDBJ whole genome shotgun (WGS) entry which is preliminary data.</text>
</comment>
<keyword evidence="2" id="KW-1185">Reference proteome</keyword>
<accession>A0AAV5F1F7</accession>
<gene>
    <name evidence="1" type="primary">gb16871</name>
    <name evidence="1" type="ORF">PR202_gb16871</name>
</gene>
<reference evidence="1" key="2">
    <citation type="submission" date="2021-12" db="EMBL/GenBank/DDBJ databases">
        <title>Resequencing data analysis of finger millet.</title>
        <authorList>
            <person name="Hatakeyama M."/>
            <person name="Aluri S."/>
            <person name="Balachadran M.T."/>
            <person name="Sivarajan S.R."/>
            <person name="Poveda L."/>
            <person name="Shimizu-Inatsugi R."/>
            <person name="Schlapbach R."/>
            <person name="Sreeman S.M."/>
            <person name="Shimizu K.K."/>
        </authorList>
    </citation>
    <scope>NUCLEOTIDE SEQUENCE</scope>
</reference>
<dbReference type="AlphaFoldDB" id="A0AAV5F1F7"/>